<accession>A0A5B9MSI3</accession>
<comment type="similarity">
    <text evidence="1">Belongs to the ferredoxin--NADP reductase type 1 family.</text>
</comment>
<organism evidence="5 6">
    <name type="scientific">Stieleria maiorica</name>
    <dbReference type="NCBI Taxonomy" id="2795974"/>
    <lineage>
        <taxon>Bacteria</taxon>
        <taxon>Pseudomonadati</taxon>
        <taxon>Planctomycetota</taxon>
        <taxon>Planctomycetia</taxon>
        <taxon>Pirellulales</taxon>
        <taxon>Pirellulaceae</taxon>
        <taxon>Stieleria</taxon>
    </lineage>
</organism>
<gene>
    <name evidence="5" type="primary">fpr</name>
    <name evidence="5" type="ORF">Mal15_60610</name>
</gene>
<dbReference type="Gene3D" id="2.40.30.10">
    <property type="entry name" value="Translation factors"/>
    <property type="match status" value="1"/>
</dbReference>
<dbReference type="EMBL" id="CP036264">
    <property type="protein sequence ID" value="QEG01978.1"/>
    <property type="molecule type" value="Genomic_DNA"/>
</dbReference>
<dbReference type="InterPro" id="IPR033892">
    <property type="entry name" value="FNR_bac"/>
</dbReference>
<evidence type="ECO:0000256" key="2">
    <source>
        <dbReference type="ARBA" id="ARBA00013223"/>
    </source>
</evidence>
<dbReference type="InterPro" id="IPR017927">
    <property type="entry name" value="FAD-bd_FR_type"/>
</dbReference>
<evidence type="ECO:0000313" key="5">
    <source>
        <dbReference type="EMBL" id="QEG01978.1"/>
    </source>
</evidence>
<evidence type="ECO:0000259" key="4">
    <source>
        <dbReference type="PROSITE" id="PS51384"/>
    </source>
</evidence>
<protein>
    <recommendedName>
        <fullName evidence="2">ferredoxin--NADP(+) reductase</fullName>
        <ecNumber evidence="2">1.18.1.2</ecNumber>
    </recommendedName>
</protein>
<evidence type="ECO:0000313" key="6">
    <source>
        <dbReference type="Proteomes" id="UP000321353"/>
    </source>
</evidence>
<feature type="domain" description="FAD-binding FR-type" evidence="4">
    <location>
        <begin position="61"/>
        <end position="201"/>
    </location>
</feature>
<keyword evidence="3" id="KW-0547">Nucleotide-binding</keyword>
<dbReference type="GO" id="GO:0000166">
    <property type="term" value="F:nucleotide binding"/>
    <property type="evidence" value="ECO:0007669"/>
    <property type="project" value="UniProtKB-KW"/>
</dbReference>
<dbReference type="EC" id="1.18.1.2" evidence="2"/>
<evidence type="ECO:0000256" key="1">
    <source>
        <dbReference type="ARBA" id="ARBA00008312"/>
    </source>
</evidence>
<reference evidence="5 6" key="1">
    <citation type="submission" date="2019-02" db="EMBL/GenBank/DDBJ databases">
        <title>Planctomycetal bacteria perform biofilm scaping via a novel small molecule.</title>
        <authorList>
            <person name="Jeske O."/>
            <person name="Boedeker C."/>
            <person name="Wiegand S."/>
            <person name="Breitling P."/>
            <person name="Kallscheuer N."/>
            <person name="Jogler M."/>
            <person name="Rohde M."/>
            <person name="Petersen J."/>
            <person name="Medema M.H."/>
            <person name="Surup F."/>
            <person name="Jogler C."/>
        </authorList>
    </citation>
    <scope>NUCLEOTIDE SEQUENCE [LARGE SCALE GENOMIC DNA]</scope>
    <source>
        <strain evidence="5 6">Mal15</strain>
    </source>
</reference>
<dbReference type="PANTHER" id="PTHR47878">
    <property type="entry name" value="OXIDOREDUCTASE FAD/NAD(P)-BINDING DOMAIN PROTEIN"/>
    <property type="match status" value="1"/>
</dbReference>
<name>A0A5B9MSI3_9BACT</name>
<dbReference type="InterPro" id="IPR039261">
    <property type="entry name" value="FNR_nucleotide-bd"/>
</dbReference>
<proteinExistence type="inferred from homology"/>
<dbReference type="PROSITE" id="PS51384">
    <property type="entry name" value="FAD_FR"/>
    <property type="match status" value="1"/>
</dbReference>
<dbReference type="GO" id="GO:0004324">
    <property type="term" value="F:ferredoxin-NADP+ reductase activity"/>
    <property type="evidence" value="ECO:0007669"/>
    <property type="project" value="UniProtKB-EC"/>
</dbReference>
<evidence type="ECO:0000256" key="3">
    <source>
        <dbReference type="ARBA" id="ARBA00022741"/>
    </source>
</evidence>
<keyword evidence="6" id="KW-1185">Reference proteome</keyword>
<dbReference type="InterPro" id="IPR017938">
    <property type="entry name" value="Riboflavin_synthase-like_b-brl"/>
</dbReference>
<dbReference type="AlphaFoldDB" id="A0A5B9MSI3"/>
<sequence>MGERRAAGDQRLRSSVYCENGLITAAFFLGLRFCNLTSPCSEKHVPVSENPSEMDVEALRARHYNATIIERIDCHENLARFRIRPDDGVPPFQAGQYVTLGLGLWEPRLEGTQDDDVPEKKRSRVVKRAYSVSCPLLDDQQALAPVDSLDYLEFYIVLVRAADSPDKAPPALTPRLFCLGKGDRIAIGKKFVGTYTLGQPAPDATVLMLGTGTGEAPHNAMTATLLAGGHKGRIINACCVRYFGDLAYHSLHLSLMEQFPNYRYLPCTTREAVNLDADLPGYVGKQYIQDYFTSGKLAKDAGDPLSPANTHVFLCGNPDMIGYVPPGVSPPKKCGMLPLLIEAGFRHEIHGSGPGRIHFEKYW</sequence>
<dbReference type="CDD" id="cd06195">
    <property type="entry name" value="FNR1"/>
    <property type="match status" value="1"/>
</dbReference>
<keyword evidence="5" id="KW-0560">Oxidoreductase</keyword>
<dbReference type="Gene3D" id="3.40.50.80">
    <property type="entry name" value="Nucleotide-binding domain of ferredoxin-NADP reductase (FNR) module"/>
    <property type="match status" value="1"/>
</dbReference>
<dbReference type="KEGG" id="smam:Mal15_60610"/>
<dbReference type="SUPFAM" id="SSF52343">
    <property type="entry name" value="Ferredoxin reductase-like, C-terminal NADP-linked domain"/>
    <property type="match status" value="1"/>
</dbReference>
<dbReference type="InterPro" id="IPR001433">
    <property type="entry name" value="OxRdtase_FAD/NAD-bd"/>
</dbReference>
<dbReference type="Proteomes" id="UP000321353">
    <property type="component" value="Chromosome"/>
</dbReference>
<dbReference type="Pfam" id="PF00175">
    <property type="entry name" value="NAD_binding_1"/>
    <property type="match status" value="1"/>
</dbReference>
<dbReference type="InterPro" id="IPR051930">
    <property type="entry name" value="FNR_type-1"/>
</dbReference>
<dbReference type="PANTHER" id="PTHR47878:SF2">
    <property type="entry name" value="OXIDOREDUCTASE FAD_NAD(P)-BINDING DOMAIN PROTEIN"/>
    <property type="match status" value="1"/>
</dbReference>
<dbReference type="SUPFAM" id="SSF63380">
    <property type="entry name" value="Riboflavin synthase domain-like"/>
    <property type="match status" value="1"/>
</dbReference>